<keyword evidence="7" id="KW-1185">Reference proteome</keyword>
<feature type="region of interest" description="Disordered" evidence="1">
    <location>
        <begin position="224"/>
        <end position="253"/>
    </location>
</feature>
<evidence type="ECO:0000313" key="3">
    <source>
        <dbReference type="EMBL" id="KAL1522005.1"/>
    </source>
</evidence>
<name>A0AB34JFU2_PRYPA</name>
<feature type="compositionally biased region" description="Low complexity" evidence="1">
    <location>
        <begin position="236"/>
        <end position="252"/>
    </location>
</feature>
<evidence type="ECO:0000313" key="2">
    <source>
        <dbReference type="EMBL" id="KAL1520739.1"/>
    </source>
</evidence>
<dbReference type="EMBL" id="JBGBPQ010000006">
    <property type="protein sequence ID" value="KAL1522760.1"/>
    <property type="molecule type" value="Genomic_DNA"/>
</dbReference>
<evidence type="ECO:0000313" key="4">
    <source>
        <dbReference type="EMBL" id="KAL1522760.1"/>
    </source>
</evidence>
<sequence>MGDASDGSADDGLAEADDYAEALHAAPINATVSVAAAYDGPVSNNFVLNTATGVQGLQATAAPPHTEMQLLHNALCREDIGWQLHPDSTYGQKQASGQPNQGGEFLMYVRRELRKKFDTARGRSGDGGMTASQLTAMKWLRERELEGLVTRAFEGGGKQVARTMNSFGLPASDTWGRKPLPTSAHPLLGIAPASGQQSMCAQQPASSATDAGACLPEVEATCGTPAAEHDEPTPTPSGISTGTRGSTSSASGNMSAGQLLLKQMVEFMPNMQAILLDNIASRQAAVVRQQETSAMMAALLQHIVRPSTDPEPAPAPAQQ</sequence>
<dbReference type="AlphaFoldDB" id="A0AB34JFU2"/>
<accession>A0AB34JFU2</accession>
<evidence type="ECO:0000256" key="1">
    <source>
        <dbReference type="SAM" id="MobiDB-lite"/>
    </source>
</evidence>
<organism evidence="2 7">
    <name type="scientific">Prymnesium parvum</name>
    <name type="common">Toxic golden alga</name>
    <dbReference type="NCBI Taxonomy" id="97485"/>
    <lineage>
        <taxon>Eukaryota</taxon>
        <taxon>Haptista</taxon>
        <taxon>Haptophyta</taxon>
        <taxon>Prymnesiophyceae</taxon>
        <taxon>Prymnesiales</taxon>
        <taxon>Prymnesiaceae</taxon>
        <taxon>Prymnesium</taxon>
    </lineage>
</organism>
<reference evidence="2 7" key="1">
    <citation type="journal article" date="2024" name="Science">
        <title>Giant polyketide synthase enzymes in the biosynthesis of giant marine polyether toxins.</title>
        <authorList>
            <person name="Fallon T.R."/>
            <person name="Shende V.V."/>
            <person name="Wierzbicki I.H."/>
            <person name="Pendleton A.L."/>
            <person name="Watervoot N.F."/>
            <person name="Auber R.P."/>
            <person name="Gonzalez D.J."/>
            <person name="Wisecaver J.H."/>
            <person name="Moore B.S."/>
        </authorList>
    </citation>
    <scope>NUCLEOTIDE SEQUENCE [LARGE SCALE GENOMIC DNA]</scope>
    <source>
        <strain evidence="2 7">12B1</strain>
    </source>
</reference>
<gene>
    <name evidence="6" type="ORF">AB1Y20_000711</name>
    <name evidence="4" type="ORF">AB1Y20_017732</name>
    <name evidence="5" type="ORF">AB1Y20_018197</name>
    <name evidence="3" type="ORF">AB1Y20_021650</name>
    <name evidence="2" type="ORF">AB1Y20_022307</name>
</gene>
<evidence type="ECO:0000313" key="5">
    <source>
        <dbReference type="EMBL" id="KAL1523247.1"/>
    </source>
</evidence>
<dbReference type="EMBL" id="JBGBPQ010000001">
    <property type="protein sequence ID" value="KAL1529776.1"/>
    <property type="molecule type" value="Genomic_DNA"/>
</dbReference>
<comment type="caution">
    <text evidence="2">The sequence shown here is derived from an EMBL/GenBank/DDBJ whole genome shotgun (WGS) entry which is preliminary data.</text>
</comment>
<proteinExistence type="predicted"/>
<dbReference type="EMBL" id="JBGBPQ010000007">
    <property type="protein sequence ID" value="KAL1522005.1"/>
    <property type="molecule type" value="Genomic_DNA"/>
</dbReference>
<dbReference type="Proteomes" id="UP001515480">
    <property type="component" value="Unassembled WGS sequence"/>
</dbReference>
<dbReference type="EMBL" id="JBGBPQ010000008">
    <property type="protein sequence ID" value="KAL1520739.1"/>
    <property type="molecule type" value="Genomic_DNA"/>
</dbReference>
<dbReference type="EMBL" id="JBGBPQ010000006">
    <property type="protein sequence ID" value="KAL1523247.1"/>
    <property type="molecule type" value="Genomic_DNA"/>
</dbReference>
<protein>
    <submittedName>
        <fullName evidence="2">Uncharacterized protein</fullName>
    </submittedName>
</protein>
<evidence type="ECO:0000313" key="7">
    <source>
        <dbReference type="Proteomes" id="UP001515480"/>
    </source>
</evidence>
<evidence type="ECO:0000313" key="6">
    <source>
        <dbReference type="EMBL" id="KAL1529776.1"/>
    </source>
</evidence>